<keyword evidence="1" id="KW-0472">Membrane</keyword>
<reference evidence="2" key="1">
    <citation type="submission" date="2020-01" db="EMBL/GenBank/DDBJ databases">
        <authorList>
            <person name="Chen W.-M."/>
        </authorList>
    </citation>
    <scope>NUCLEOTIDE SEQUENCE</scope>
    <source>
        <strain evidence="2">CYK-10</strain>
    </source>
</reference>
<evidence type="ECO:0000256" key="1">
    <source>
        <dbReference type="SAM" id="Phobius"/>
    </source>
</evidence>
<dbReference type="RefSeq" id="WP_168775033.1">
    <property type="nucleotide sequence ID" value="NZ_JAABNR010000010.1"/>
</dbReference>
<protein>
    <submittedName>
        <fullName evidence="2">CTP synthetase</fullName>
    </submittedName>
</protein>
<organism evidence="2 3">
    <name type="scientific">Stagnihabitans tardus</name>
    <dbReference type="NCBI Taxonomy" id="2699202"/>
    <lineage>
        <taxon>Bacteria</taxon>
        <taxon>Pseudomonadati</taxon>
        <taxon>Pseudomonadota</taxon>
        <taxon>Alphaproteobacteria</taxon>
        <taxon>Rhodobacterales</taxon>
        <taxon>Paracoccaceae</taxon>
        <taxon>Stagnihabitans</taxon>
    </lineage>
</organism>
<feature type="transmembrane region" description="Helical" evidence="1">
    <location>
        <begin position="7"/>
        <end position="28"/>
    </location>
</feature>
<evidence type="ECO:0000313" key="3">
    <source>
        <dbReference type="Proteomes" id="UP001193501"/>
    </source>
</evidence>
<name>A0AAE4YAR4_9RHOB</name>
<proteinExistence type="predicted"/>
<evidence type="ECO:0000313" key="2">
    <source>
        <dbReference type="EMBL" id="NBZ88217.1"/>
    </source>
</evidence>
<dbReference type="AlphaFoldDB" id="A0AAE4YAR4"/>
<gene>
    <name evidence="2" type="ORF">GV832_11560</name>
</gene>
<sequence length="62" mass="6521">MLRLTMMLYSLIGTTLAGTIMVAALTMGQVTAQALIGSAVLGFVLGLPVSWLVARAILNRET</sequence>
<dbReference type="EMBL" id="JAABNR010000010">
    <property type="protein sequence ID" value="NBZ88217.1"/>
    <property type="molecule type" value="Genomic_DNA"/>
</dbReference>
<accession>A0AAE4YAR4</accession>
<dbReference type="Proteomes" id="UP001193501">
    <property type="component" value="Unassembled WGS sequence"/>
</dbReference>
<keyword evidence="3" id="KW-1185">Reference proteome</keyword>
<keyword evidence="1" id="KW-1133">Transmembrane helix</keyword>
<comment type="caution">
    <text evidence="2">The sequence shown here is derived from an EMBL/GenBank/DDBJ whole genome shotgun (WGS) entry which is preliminary data.</text>
</comment>
<keyword evidence="1" id="KW-0812">Transmembrane</keyword>
<feature type="transmembrane region" description="Helical" evidence="1">
    <location>
        <begin position="34"/>
        <end position="58"/>
    </location>
</feature>